<feature type="domain" description="Protein kinase" evidence="9">
    <location>
        <begin position="10"/>
        <end position="262"/>
    </location>
</feature>
<dbReference type="Gene3D" id="3.30.310.80">
    <property type="entry name" value="Kinase associated domain 1, KA1"/>
    <property type="match status" value="1"/>
</dbReference>
<evidence type="ECO:0000259" key="9">
    <source>
        <dbReference type="PROSITE" id="PS50011"/>
    </source>
</evidence>
<evidence type="ECO:0000256" key="7">
    <source>
        <dbReference type="ARBA" id="ARBA00047899"/>
    </source>
</evidence>
<dbReference type="EMBL" id="JAOPGA020000946">
    <property type="protein sequence ID" value="KAL0483231.1"/>
    <property type="molecule type" value="Genomic_DNA"/>
</dbReference>
<keyword evidence="6" id="KW-0067">ATP-binding</keyword>
<comment type="caution">
    <text evidence="10">The sequence shown here is derived from an EMBL/GenBank/DDBJ whole genome shotgun (WGS) entry which is preliminary data.</text>
</comment>
<keyword evidence="2" id="KW-0723">Serine/threonine-protein kinase</keyword>
<dbReference type="InterPro" id="IPR008271">
    <property type="entry name" value="Ser/Thr_kinase_AS"/>
</dbReference>
<name>A0AAW2Z380_9EUKA</name>
<dbReference type="GO" id="GO:0005524">
    <property type="term" value="F:ATP binding"/>
    <property type="evidence" value="ECO:0007669"/>
    <property type="project" value="UniProtKB-KW"/>
</dbReference>
<dbReference type="PROSITE" id="PS50011">
    <property type="entry name" value="PROTEIN_KINASE_DOM"/>
    <property type="match status" value="1"/>
</dbReference>
<keyword evidence="5" id="KW-0418">Kinase</keyword>
<dbReference type="AlphaFoldDB" id="A0AAW2Z380"/>
<dbReference type="SMART" id="SM00220">
    <property type="entry name" value="S_TKc"/>
    <property type="match status" value="1"/>
</dbReference>
<organism evidence="10 11">
    <name type="scientific">Acrasis kona</name>
    <dbReference type="NCBI Taxonomy" id="1008807"/>
    <lineage>
        <taxon>Eukaryota</taxon>
        <taxon>Discoba</taxon>
        <taxon>Heterolobosea</taxon>
        <taxon>Tetramitia</taxon>
        <taxon>Eutetramitia</taxon>
        <taxon>Acrasidae</taxon>
        <taxon>Acrasis</taxon>
    </lineage>
</organism>
<dbReference type="Pfam" id="PF00069">
    <property type="entry name" value="Pkinase"/>
    <property type="match status" value="1"/>
</dbReference>
<proteinExistence type="predicted"/>
<keyword evidence="11" id="KW-1185">Reference proteome</keyword>
<gene>
    <name evidence="10" type="ORF">AKO1_011549</name>
</gene>
<comment type="catalytic activity">
    <reaction evidence="7">
        <text>L-threonyl-[protein] + ATP = O-phospho-L-threonyl-[protein] + ADP + H(+)</text>
        <dbReference type="Rhea" id="RHEA:46608"/>
        <dbReference type="Rhea" id="RHEA-COMP:11060"/>
        <dbReference type="Rhea" id="RHEA-COMP:11605"/>
        <dbReference type="ChEBI" id="CHEBI:15378"/>
        <dbReference type="ChEBI" id="CHEBI:30013"/>
        <dbReference type="ChEBI" id="CHEBI:30616"/>
        <dbReference type="ChEBI" id="CHEBI:61977"/>
        <dbReference type="ChEBI" id="CHEBI:456216"/>
        <dbReference type="EC" id="2.7.11.1"/>
    </reaction>
</comment>
<keyword evidence="4" id="KW-0547">Nucleotide-binding</keyword>
<evidence type="ECO:0000313" key="10">
    <source>
        <dbReference type="EMBL" id="KAL0483231.1"/>
    </source>
</evidence>
<evidence type="ECO:0000256" key="1">
    <source>
        <dbReference type="ARBA" id="ARBA00012513"/>
    </source>
</evidence>
<dbReference type="Gene3D" id="1.10.510.10">
    <property type="entry name" value="Transferase(Phosphotransferase) domain 1"/>
    <property type="match status" value="1"/>
</dbReference>
<dbReference type="CDD" id="cd14003">
    <property type="entry name" value="STKc_AMPK-like"/>
    <property type="match status" value="1"/>
</dbReference>
<evidence type="ECO:0000256" key="8">
    <source>
        <dbReference type="ARBA" id="ARBA00048679"/>
    </source>
</evidence>
<dbReference type="EC" id="2.7.11.1" evidence="1"/>
<dbReference type="Proteomes" id="UP001431209">
    <property type="component" value="Unassembled WGS sequence"/>
</dbReference>
<dbReference type="FunFam" id="1.10.510.10:FF:000956">
    <property type="entry name" value="CAMK family protein kinase"/>
    <property type="match status" value="1"/>
</dbReference>
<dbReference type="FunFam" id="3.30.200.20:FF:000042">
    <property type="entry name" value="Aurora kinase A"/>
    <property type="match status" value="1"/>
</dbReference>
<dbReference type="InterPro" id="IPR011009">
    <property type="entry name" value="Kinase-like_dom_sf"/>
</dbReference>
<evidence type="ECO:0000256" key="3">
    <source>
        <dbReference type="ARBA" id="ARBA00022679"/>
    </source>
</evidence>
<reference evidence="10 11" key="1">
    <citation type="submission" date="2024-03" db="EMBL/GenBank/DDBJ databases">
        <title>The Acrasis kona genome and developmental transcriptomes reveal deep origins of eukaryotic multicellular pathways.</title>
        <authorList>
            <person name="Sheikh S."/>
            <person name="Fu C.-J."/>
            <person name="Brown M.W."/>
            <person name="Baldauf S.L."/>
        </authorList>
    </citation>
    <scope>NUCLEOTIDE SEQUENCE [LARGE SCALE GENOMIC DNA]</scope>
    <source>
        <strain evidence="10 11">ATCC MYA-3509</strain>
    </source>
</reference>
<dbReference type="SUPFAM" id="SSF56112">
    <property type="entry name" value="Protein kinase-like (PK-like)"/>
    <property type="match status" value="1"/>
</dbReference>
<evidence type="ECO:0000313" key="11">
    <source>
        <dbReference type="Proteomes" id="UP001431209"/>
    </source>
</evidence>
<evidence type="ECO:0000256" key="5">
    <source>
        <dbReference type="ARBA" id="ARBA00022777"/>
    </source>
</evidence>
<sequence>MSKTKRVGKYELKETLGKGNFSKVKRSVNVETGEINAIKIVNISSVENNGLEKQVKREISVLKTIKHANIVQMIEVLKSPNHIYIVMELVLGGELFDKIVSAKKFDEKTARRYFQQLIDGIAYCHTNKIAHRDLKPENLLLDDKDNLKISDFGLSGIMQTNTIMLSTICGTPHYVAPEVLTGSYNGMIADIWSCGIILFVMISGCHPFDGDTVQELFKRIENLEFKYPPYVSKEVRALLDKIIVVDPLKRATLTEIMNDPWFKVDFKPLHRYESIGLEDLKPKTFQVPNVTDASSPTDMHTDPLVTPVTSGVPDIVVSNEDEENSVLNLTQDDIVKEEKTAPPPLIIQREESGVTRESRSSRLQNTEQLNAFELISLIQMDFLSPFLTGRKIVKKSANFVMTLHPDTAFSKISEYLDADYRLRQKEFNYEMKAANQDLEFQIKLFVVNLKLIVVQMTRVRGDTIKFLEVYETLEKKFAHNETK</sequence>
<dbReference type="PANTHER" id="PTHR43895">
    <property type="entry name" value="CALCIUM/CALMODULIN-DEPENDENT PROTEIN KINASE KINASE-RELATED"/>
    <property type="match status" value="1"/>
</dbReference>
<evidence type="ECO:0000256" key="6">
    <source>
        <dbReference type="ARBA" id="ARBA00022840"/>
    </source>
</evidence>
<dbReference type="GO" id="GO:0004674">
    <property type="term" value="F:protein serine/threonine kinase activity"/>
    <property type="evidence" value="ECO:0007669"/>
    <property type="project" value="UniProtKB-KW"/>
</dbReference>
<dbReference type="PANTHER" id="PTHR43895:SF32">
    <property type="entry name" value="SERINE_THREONINE-PROTEIN KINASE CHK1"/>
    <property type="match status" value="1"/>
</dbReference>
<dbReference type="GO" id="GO:0007165">
    <property type="term" value="P:signal transduction"/>
    <property type="evidence" value="ECO:0007669"/>
    <property type="project" value="TreeGrafter"/>
</dbReference>
<comment type="catalytic activity">
    <reaction evidence="8">
        <text>L-seryl-[protein] + ATP = O-phospho-L-seryl-[protein] + ADP + H(+)</text>
        <dbReference type="Rhea" id="RHEA:17989"/>
        <dbReference type="Rhea" id="RHEA-COMP:9863"/>
        <dbReference type="Rhea" id="RHEA-COMP:11604"/>
        <dbReference type="ChEBI" id="CHEBI:15378"/>
        <dbReference type="ChEBI" id="CHEBI:29999"/>
        <dbReference type="ChEBI" id="CHEBI:30616"/>
        <dbReference type="ChEBI" id="CHEBI:83421"/>
        <dbReference type="ChEBI" id="CHEBI:456216"/>
        <dbReference type="EC" id="2.7.11.1"/>
    </reaction>
</comment>
<keyword evidence="3" id="KW-0808">Transferase</keyword>
<accession>A0AAW2Z380</accession>
<dbReference type="PROSITE" id="PS00108">
    <property type="entry name" value="PROTEIN_KINASE_ST"/>
    <property type="match status" value="1"/>
</dbReference>
<protein>
    <recommendedName>
        <fullName evidence="1">non-specific serine/threonine protein kinase</fullName>
        <ecNumber evidence="1">2.7.11.1</ecNumber>
    </recommendedName>
</protein>
<dbReference type="InterPro" id="IPR000719">
    <property type="entry name" value="Prot_kinase_dom"/>
</dbReference>
<evidence type="ECO:0000256" key="4">
    <source>
        <dbReference type="ARBA" id="ARBA00022741"/>
    </source>
</evidence>
<evidence type="ECO:0000256" key="2">
    <source>
        <dbReference type="ARBA" id="ARBA00022527"/>
    </source>
</evidence>